<dbReference type="SUPFAM" id="SSF46785">
    <property type="entry name" value="Winged helix' DNA-binding domain"/>
    <property type="match status" value="1"/>
</dbReference>
<keyword evidence="3" id="KW-0238">DNA-binding</keyword>
<dbReference type="CDD" id="cd08411">
    <property type="entry name" value="PBP2_OxyR"/>
    <property type="match status" value="1"/>
</dbReference>
<evidence type="ECO:0000256" key="4">
    <source>
        <dbReference type="ARBA" id="ARBA00023159"/>
    </source>
</evidence>
<keyword evidence="4" id="KW-0010">Activator</keyword>
<keyword evidence="8" id="KW-1185">Reference proteome</keyword>
<name>A0A562TIZ2_9HYPH</name>
<dbReference type="GO" id="GO:0003700">
    <property type="term" value="F:DNA-binding transcription factor activity"/>
    <property type="evidence" value="ECO:0007669"/>
    <property type="project" value="InterPro"/>
</dbReference>
<comment type="caution">
    <text evidence="7">The sequence shown here is derived from an EMBL/GenBank/DDBJ whole genome shotgun (WGS) entry which is preliminary data.</text>
</comment>
<evidence type="ECO:0000256" key="2">
    <source>
        <dbReference type="ARBA" id="ARBA00023015"/>
    </source>
</evidence>
<dbReference type="RefSeq" id="WP_145340684.1">
    <property type="nucleotide sequence ID" value="NZ_SMLY01000087.1"/>
</dbReference>
<dbReference type="PROSITE" id="PS50931">
    <property type="entry name" value="HTH_LYSR"/>
    <property type="match status" value="1"/>
</dbReference>
<organism evidence="7 8">
    <name type="scientific">Roseibium hamelinense</name>
    <dbReference type="NCBI Taxonomy" id="150831"/>
    <lineage>
        <taxon>Bacteria</taxon>
        <taxon>Pseudomonadati</taxon>
        <taxon>Pseudomonadota</taxon>
        <taxon>Alphaproteobacteria</taxon>
        <taxon>Hyphomicrobiales</taxon>
        <taxon>Stappiaceae</taxon>
        <taxon>Roseibium</taxon>
    </lineage>
</organism>
<dbReference type="InterPro" id="IPR036388">
    <property type="entry name" value="WH-like_DNA-bd_sf"/>
</dbReference>
<dbReference type="Pfam" id="PF00126">
    <property type="entry name" value="HTH_1"/>
    <property type="match status" value="1"/>
</dbReference>
<protein>
    <submittedName>
        <fullName evidence="7">LysR family hydrogen peroxide-inducible transcriptional activator</fullName>
    </submittedName>
</protein>
<dbReference type="AlphaFoldDB" id="A0A562TIZ2"/>
<dbReference type="InterPro" id="IPR036390">
    <property type="entry name" value="WH_DNA-bd_sf"/>
</dbReference>
<sequence>MSFRPSARQLEYFLALSETGHFGRAAERCNVSQPTLSSQFKLLEDQLGVALLDRGAGDISLTPAGEALLPLAHQAIETLDEIVAAANARIGNLGGLVRLGVAPTFGPYFMPHILPRLKDTFPDLELYIREERPAQLLPDLQTGALDCVLCPAPLASDRVESEIICSEELLLAVPSDHPLAGLSSVPLDALRGERLLTLGRGHRLYEDGQLLAQQSGAVFRADYEGTSLDALRQMVSIGMGLALFPAGYIASEFGKETRVLLKSIDGFAMKRDIALGWRKASARRPHYQIILDISRRTAADMAVPGIRAAAR</sequence>
<keyword evidence="2" id="KW-0805">Transcription regulation</keyword>
<evidence type="ECO:0000313" key="8">
    <source>
        <dbReference type="Proteomes" id="UP000320593"/>
    </source>
</evidence>
<dbReference type="FunFam" id="1.10.10.10:FF:000001">
    <property type="entry name" value="LysR family transcriptional regulator"/>
    <property type="match status" value="1"/>
</dbReference>
<feature type="domain" description="HTH lysR-type" evidence="6">
    <location>
        <begin position="5"/>
        <end position="62"/>
    </location>
</feature>
<reference evidence="7 8" key="1">
    <citation type="submission" date="2019-07" db="EMBL/GenBank/DDBJ databases">
        <title>Genomic Encyclopedia of Archaeal and Bacterial Type Strains, Phase II (KMG-II): from individual species to whole genera.</title>
        <authorList>
            <person name="Goeker M."/>
        </authorList>
    </citation>
    <scope>NUCLEOTIDE SEQUENCE [LARGE SCALE GENOMIC DNA]</scope>
    <source>
        <strain evidence="7 8">ATCC BAA-252</strain>
    </source>
</reference>
<dbReference type="Gene3D" id="1.10.10.10">
    <property type="entry name" value="Winged helix-like DNA-binding domain superfamily/Winged helix DNA-binding domain"/>
    <property type="match status" value="1"/>
</dbReference>
<dbReference type="InterPro" id="IPR000847">
    <property type="entry name" value="LysR_HTH_N"/>
</dbReference>
<comment type="similarity">
    <text evidence="1">Belongs to the LysR transcriptional regulatory family.</text>
</comment>
<dbReference type="Gene3D" id="3.40.190.10">
    <property type="entry name" value="Periplasmic binding protein-like II"/>
    <property type="match status" value="2"/>
</dbReference>
<dbReference type="EMBL" id="VLLF01000001">
    <property type="protein sequence ID" value="TWI93198.1"/>
    <property type="molecule type" value="Genomic_DNA"/>
</dbReference>
<accession>A0A562TIZ2</accession>
<dbReference type="OrthoDB" id="9775392at2"/>
<evidence type="ECO:0000259" key="6">
    <source>
        <dbReference type="PROSITE" id="PS50931"/>
    </source>
</evidence>
<evidence type="ECO:0000256" key="5">
    <source>
        <dbReference type="ARBA" id="ARBA00023163"/>
    </source>
</evidence>
<keyword evidence="5" id="KW-0804">Transcription</keyword>
<proteinExistence type="inferred from homology"/>
<dbReference type="SUPFAM" id="SSF53850">
    <property type="entry name" value="Periplasmic binding protein-like II"/>
    <property type="match status" value="1"/>
</dbReference>
<dbReference type="GO" id="GO:0032993">
    <property type="term" value="C:protein-DNA complex"/>
    <property type="evidence" value="ECO:0007669"/>
    <property type="project" value="TreeGrafter"/>
</dbReference>
<dbReference type="PANTHER" id="PTHR30346">
    <property type="entry name" value="TRANSCRIPTIONAL DUAL REGULATOR HCAR-RELATED"/>
    <property type="match status" value="1"/>
</dbReference>
<gene>
    <name evidence="7" type="ORF">JM93_00753</name>
</gene>
<evidence type="ECO:0000256" key="3">
    <source>
        <dbReference type="ARBA" id="ARBA00023125"/>
    </source>
</evidence>
<dbReference type="PRINTS" id="PR00039">
    <property type="entry name" value="HTHLYSR"/>
</dbReference>
<dbReference type="Proteomes" id="UP000320593">
    <property type="component" value="Unassembled WGS sequence"/>
</dbReference>
<evidence type="ECO:0000256" key="1">
    <source>
        <dbReference type="ARBA" id="ARBA00009437"/>
    </source>
</evidence>
<dbReference type="Pfam" id="PF03466">
    <property type="entry name" value="LysR_substrate"/>
    <property type="match status" value="1"/>
</dbReference>
<dbReference type="GO" id="GO:0003677">
    <property type="term" value="F:DNA binding"/>
    <property type="evidence" value="ECO:0007669"/>
    <property type="project" value="UniProtKB-KW"/>
</dbReference>
<dbReference type="InterPro" id="IPR005119">
    <property type="entry name" value="LysR_subst-bd"/>
</dbReference>
<evidence type="ECO:0000313" key="7">
    <source>
        <dbReference type="EMBL" id="TWI93198.1"/>
    </source>
</evidence>
<dbReference type="PANTHER" id="PTHR30346:SF26">
    <property type="entry name" value="HYDROGEN PEROXIDE-INDUCIBLE GENES ACTIVATOR"/>
    <property type="match status" value="1"/>
</dbReference>